<evidence type="ECO:0000256" key="2">
    <source>
        <dbReference type="ARBA" id="ARBA00008072"/>
    </source>
</evidence>
<keyword evidence="3 6" id="KW-0479">Metal-binding</keyword>
<dbReference type="GO" id="GO:0016616">
    <property type="term" value="F:oxidoreductase activity, acting on the CH-OH group of donors, NAD or NADP as acceptor"/>
    <property type="evidence" value="ECO:0007669"/>
    <property type="project" value="UniProtKB-ARBA"/>
</dbReference>
<dbReference type="GO" id="GO:0030554">
    <property type="term" value="F:adenyl nucleotide binding"/>
    <property type="evidence" value="ECO:0007669"/>
    <property type="project" value="UniProtKB-ARBA"/>
</dbReference>
<comment type="cofactor">
    <cofactor evidence="1 6">
        <name>Zn(2+)</name>
        <dbReference type="ChEBI" id="CHEBI:29105"/>
    </cofactor>
</comment>
<dbReference type="GO" id="GO:0044281">
    <property type="term" value="P:small molecule metabolic process"/>
    <property type="evidence" value="ECO:0007669"/>
    <property type="project" value="UniProtKB-ARBA"/>
</dbReference>
<evidence type="ECO:0000256" key="1">
    <source>
        <dbReference type="ARBA" id="ARBA00001947"/>
    </source>
</evidence>
<dbReference type="SUPFAM" id="SSF50129">
    <property type="entry name" value="GroES-like"/>
    <property type="match status" value="1"/>
</dbReference>
<sequence>MSLALEDVCGRMAMKAFVMKEIGETDVIEKERPEPGPMDAILKPTVGLVCTSDTHTVHGAIGEREDLTLGHEIVGVVDEVGEDVEDFGPGDRVAVGAITPDWNSEAAQDGHPSQSNGALGGWKFANVKDGTFAEYAHINDADGNLAHIPDGVTDHEAVYTADMLSTGFAGAENADIPMGGTVAVFAQGPVGMMATKGAELQGAGRIIAVETVKNRKELAREYGATDIVDFEDGDPVEQIMDLTDGEGVDAAIEALGADQTLQDCIKVTKPGGTVSNVGYHGDGEFRRIPREEWGVGMAEIDIVTDLCPGGRLRIRRLLRLLEQGKVDPTKMTTHEFDFEDIQDAFEMMEAKEDDIIKPLIRFD</sequence>
<evidence type="ECO:0000256" key="5">
    <source>
        <dbReference type="ARBA" id="ARBA00023002"/>
    </source>
</evidence>
<dbReference type="InterPro" id="IPR002328">
    <property type="entry name" value="ADH_Zn_CS"/>
</dbReference>
<keyword evidence="4 6" id="KW-0862">Zinc</keyword>
<dbReference type="Gene3D" id="3.40.50.720">
    <property type="entry name" value="NAD(P)-binding Rossmann-like Domain"/>
    <property type="match status" value="1"/>
</dbReference>
<dbReference type="PANTHER" id="PTHR42813">
    <property type="entry name" value="ZINC-TYPE ALCOHOL DEHYDROGENASE-LIKE"/>
    <property type="match status" value="1"/>
</dbReference>
<dbReference type="AlphaFoldDB" id="A0A897ND94"/>
<dbReference type="InterPro" id="IPR011032">
    <property type="entry name" value="GroES-like_sf"/>
</dbReference>
<dbReference type="InterPro" id="IPR020843">
    <property type="entry name" value="ER"/>
</dbReference>
<dbReference type="InterPro" id="IPR036291">
    <property type="entry name" value="NAD(P)-bd_dom_sf"/>
</dbReference>
<dbReference type="KEGG" id="hds:HSR122_2982"/>
<dbReference type="Pfam" id="PF00107">
    <property type="entry name" value="ADH_zinc_N"/>
    <property type="match status" value="1"/>
</dbReference>
<reference evidence="8 9" key="1">
    <citation type="submission" date="2020-11" db="EMBL/GenBank/DDBJ databases">
        <title>Carbohydrate-dependent, anaerobic sulfur respiration: A novel catabolism in halophilic archaea.</title>
        <authorList>
            <person name="Sorokin D.Y."/>
            <person name="Messina E."/>
            <person name="Smedile F."/>
            <person name="La Cono V."/>
            <person name="Hallsworth J.E."/>
            <person name="Yakimov M.M."/>
        </authorList>
    </citation>
    <scope>NUCLEOTIDE SEQUENCE [LARGE SCALE GENOMIC DNA]</scope>
    <source>
        <strain evidence="8 9">HSR12-2</strain>
    </source>
</reference>
<accession>A0A897ND94</accession>
<keyword evidence="9" id="KW-1185">Reference proteome</keyword>
<dbReference type="SUPFAM" id="SSF51735">
    <property type="entry name" value="NAD(P)-binding Rossmann-fold domains"/>
    <property type="match status" value="1"/>
</dbReference>
<dbReference type="EMBL" id="CP064788">
    <property type="protein sequence ID" value="QSG10351.1"/>
    <property type="molecule type" value="Genomic_DNA"/>
</dbReference>
<dbReference type="InterPro" id="IPR013154">
    <property type="entry name" value="ADH-like_N"/>
</dbReference>
<protein>
    <submittedName>
        <fullName evidence="8">Threonine dehydrogenase or related Zn-dependent dehydrogenase</fullName>
    </submittedName>
</protein>
<evidence type="ECO:0000313" key="9">
    <source>
        <dbReference type="Proteomes" id="UP000662973"/>
    </source>
</evidence>
<dbReference type="PANTHER" id="PTHR42813:SF4">
    <property type="entry name" value="NADP-DEPENDENT ISOPROPANOL DEHYDROGENASE"/>
    <property type="match status" value="1"/>
</dbReference>
<dbReference type="PROSITE" id="PS00059">
    <property type="entry name" value="ADH_ZINC"/>
    <property type="match status" value="1"/>
</dbReference>
<comment type="similarity">
    <text evidence="2 6">Belongs to the zinc-containing alcohol dehydrogenase family.</text>
</comment>
<name>A0A897ND94_9EURY</name>
<dbReference type="GO" id="GO:0008270">
    <property type="term" value="F:zinc ion binding"/>
    <property type="evidence" value="ECO:0007669"/>
    <property type="project" value="InterPro"/>
</dbReference>
<dbReference type="Proteomes" id="UP000662973">
    <property type="component" value="Chromosome"/>
</dbReference>
<evidence type="ECO:0000256" key="4">
    <source>
        <dbReference type="ARBA" id="ARBA00022833"/>
    </source>
</evidence>
<keyword evidence="5" id="KW-0560">Oxidoreductase</keyword>
<gene>
    <name evidence="8" type="primary">tdh3</name>
    <name evidence="8" type="ORF">HSR122_2982</name>
</gene>
<dbReference type="Pfam" id="PF08240">
    <property type="entry name" value="ADH_N"/>
    <property type="match status" value="1"/>
</dbReference>
<dbReference type="SMART" id="SM00829">
    <property type="entry name" value="PKS_ER"/>
    <property type="match status" value="1"/>
</dbReference>
<dbReference type="CDD" id="cd08285">
    <property type="entry name" value="NADP_ADH"/>
    <property type="match status" value="1"/>
</dbReference>
<dbReference type="InterPro" id="IPR013149">
    <property type="entry name" value="ADH-like_C"/>
</dbReference>
<evidence type="ECO:0000256" key="3">
    <source>
        <dbReference type="ARBA" id="ARBA00022723"/>
    </source>
</evidence>
<evidence type="ECO:0000256" key="6">
    <source>
        <dbReference type="RuleBase" id="RU361277"/>
    </source>
</evidence>
<organism evidence="8 9">
    <name type="scientific">Halapricum desulfuricans</name>
    <dbReference type="NCBI Taxonomy" id="2841257"/>
    <lineage>
        <taxon>Archaea</taxon>
        <taxon>Methanobacteriati</taxon>
        <taxon>Methanobacteriota</taxon>
        <taxon>Stenosarchaea group</taxon>
        <taxon>Halobacteria</taxon>
        <taxon>Halobacteriales</taxon>
        <taxon>Haloarculaceae</taxon>
        <taxon>Halapricum</taxon>
    </lineage>
</organism>
<proteinExistence type="inferred from homology"/>
<evidence type="ECO:0000259" key="7">
    <source>
        <dbReference type="SMART" id="SM00829"/>
    </source>
</evidence>
<feature type="domain" description="Enoyl reductase (ER)" evidence="7">
    <location>
        <begin position="20"/>
        <end position="356"/>
    </location>
</feature>
<dbReference type="Gene3D" id="3.90.180.10">
    <property type="entry name" value="Medium-chain alcohol dehydrogenases, catalytic domain"/>
    <property type="match status" value="1"/>
</dbReference>
<evidence type="ECO:0000313" key="8">
    <source>
        <dbReference type="EMBL" id="QSG10351.1"/>
    </source>
</evidence>
<dbReference type="GO" id="GO:0043168">
    <property type="term" value="F:anion binding"/>
    <property type="evidence" value="ECO:0007669"/>
    <property type="project" value="UniProtKB-ARBA"/>
</dbReference>